<dbReference type="EMBL" id="LMWP01000017">
    <property type="protein sequence ID" value="KUN26992.1"/>
    <property type="molecule type" value="Genomic_DNA"/>
</dbReference>
<feature type="compositionally biased region" description="Basic and acidic residues" evidence="1">
    <location>
        <begin position="173"/>
        <end position="184"/>
    </location>
</feature>
<evidence type="ECO:0000256" key="2">
    <source>
        <dbReference type="SAM" id="Phobius"/>
    </source>
</evidence>
<feature type="region of interest" description="Disordered" evidence="1">
    <location>
        <begin position="41"/>
        <end position="252"/>
    </location>
</feature>
<evidence type="ECO:0000313" key="4">
    <source>
        <dbReference type="EMBL" id="KUN26992.1"/>
    </source>
</evidence>
<dbReference type="AlphaFoldDB" id="A0A101QBP1"/>
<feature type="compositionally biased region" description="Low complexity" evidence="1">
    <location>
        <begin position="233"/>
        <end position="248"/>
    </location>
</feature>
<keyword evidence="5" id="KW-1185">Reference proteome</keyword>
<feature type="compositionally biased region" description="Acidic residues" evidence="1">
    <location>
        <begin position="185"/>
        <end position="195"/>
    </location>
</feature>
<evidence type="ECO:0008006" key="6">
    <source>
        <dbReference type="Google" id="ProtNLM"/>
    </source>
</evidence>
<feature type="compositionally biased region" description="Low complexity" evidence="1">
    <location>
        <begin position="57"/>
        <end position="67"/>
    </location>
</feature>
<reference evidence="4 5" key="1">
    <citation type="submission" date="2015-10" db="EMBL/GenBank/DDBJ databases">
        <title>Draft genome sequence of Streptomyces corchorusii DSM 40340, type strain for the species Streptomyces corchorusii.</title>
        <authorList>
            <person name="Ruckert C."/>
            <person name="Winkler A."/>
            <person name="Kalinowski J."/>
            <person name="Kampfer P."/>
            <person name="Glaeser S."/>
        </authorList>
    </citation>
    <scope>NUCLEOTIDE SEQUENCE [LARGE SCALE GENOMIC DNA]</scope>
    <source>
        <strain evidence="4 5">DSM 40340</strain>
    </source>
</reference>
<sequence length="281" mass="28558">MTARPRLTLRCLRLLVVLTATALPAHGTAVAYGGTPLLAAEPDTARPSATGHREQAGARQGTRQGAAPGHARPLPAVPEHSPVEHTAPEPAAPHRGRPDQGPPKEASPEEASSDEPSDEASPGETSSEDASDEASSEETSAAVPMPSDSASASARPYRPLASVEPSRAGSRAGEGRMRPGRPDGPEIEDEGDDDPPPATPAAQPEEPEEPETAEVPGVSPSPLETGPDPTGSPQGPAAEQAAPPGEAPTEPVLRILPLGSGLVLIGLGLGLALLGLRLRKS</sequence>
<keyword evidence="3" id="KW-0732">Signal</keyword>
<dbReference type="RefSeq" id="WP_059263625.1">
    <property type="nucleotide sequence ID" value="NZ_KQ948356.1"/>
</dbReference>
<dbReference type="Proteomes" id="UP000053398">
    <property type="component" value="Unassembled WGS sequence"/>
</dbReference>
<keyword evidence="2" id="KW-0812">Transmembrane</keyword>
<evidence type="ECO:0000313" key="5">
    <source>
        <dbReference type="Proteomes" id="UP000053398"/>
    </source>
</evidence>
<feature type="transmembrane region" description="Helical" evidence="2">
    <location>
        <begin position="255"/>
        <end position="276"/>
    </location>
</feature>
<protein>
    <recommendedName>
        <fullName evidence="6">Gram-positive cocci surface proteins LPxTG domain-containing protein</fullName>
    </recommendedName>
</protein>
<keyword evidence="2" id="KW-0472">Membrane</keyword>
<evidence type="ECO:0000256" key="1">
    <source>
        <dbReference type="SAM" id="MobiDB-lite"/>
    </source>
</evidence>
<name>A0A101QBP1_STRCK</name>
<evidence type="ECO:0000256" key="3">
    <source>
        <dbReference type="SAM" id="SignalP"/>
    </source>
</evidence>
<proteinExistence type="predicted"/>
<comment type="caution">
    <text evidence="4">The sequence shown here is derived from an EMBL/GenBank/DDBJ whole genome shotgun (WGS) entry which is preliminary data.</text>
</comment>
<organism evidence="4 5">
    <name type="scientific">Streptomyces corchorusii</name>
    <name type="common">Streptomyces chibaensis</name>
    <dbReference type="NCBI Taxonomy" id="1903"/>
    <lineage>
        <taxon>Bacteria</taxon>
        <taxon>Bacillati</taxon>
        <taxon>Actinomycetota</taxon>
        <taxon>Actinomycetes</taxon>
        <taxon>Kitasatosporales</taxon>
        <taxon>Streptomycetaceae</taxon>
        <taxon>Streptomyces</taxon>
    </lineage>
</organism>
<keyword evidence="2" id="KW-1133">Transmembrane helix</keyword>
<accession>A0A101QBP1</accession>
<feature type="chain" id="PRO_5039472258" description="Gram-positive cocci surface proteins LPxTG domain-containing protein" evidence="3">
    <location>
        <begin position="23"/>
        <end position="281"/>
    </location>
</feature>
<gene>
    <name evidence="4" type="ORF">AQJ11_17095</name>
</gene>
<feature type="compositionally biased region" description="Acidic residues" evidence="1">
    <location>
        <begin position="126"/>
        <end position="136"/>
    </location>
</feature>
<feature type="signal peptide" evidence="3">
    <location>
        <begin position="1"/>
        <end position="22"/>
    </location>
</feature>